<sequence length="168" mass="19537">MIPTNDSSLNGNETEFLAVDEAMSRILTIQQRAFSLFVERRSERRPDYPTRIQMHVLHILRDREIVSVSELARLLSVSVSTVSQLINTLVERQWLRVEISAQDRRRHDVRITEIGAALLRDRYHERLNTVKQVLEQLTPEERTMLVNLLERSVAIWQSSQEGSKPYGS</sequence>
<dbReference type="GO" id="GO:0003700">
    <property type="term" value="F:DNA-binding transcription factor activity"/>
    <property type="evidence" value="ECO:0007669"/>
    <property type="project" value="InterPro"/>
</dbReference>
<dbReference type="PANTHER" id="PTHR33164">
    <property type="entry name" value="TRANSCRIPTIONAL REGULATOR, MARR FAMILY"/>
    <property type="match status" value="1"/>
</dbReference>
<dbReference type="PANTHER" id="PTHR33164:SF89">
    <property type="entry name" value="MARR FAMILY REGULATORY PROTEIN"/>
    <property type="match status" value="1"/>
</dbReference>
<proteinExistence type="predicted"/>
<accession>A0A2T2WKI6</accession>
<dbReference type="Gene3D" id="1.10.10.10">
    <property type="entry name" value="Winged helix-like DNA-binding domain superfamily/Winged helix DNA-binding domain"/>
    <property type="match status" value="1"/>
</dbReference>
<dbReference type="InterPro" id="IPR039422">
    <property type="entry name" value="MarR/SlyA-like"/>
</dbReference>
<dbReference type="SUPFAM" id="SSF46785">
    <property type="entry name" value="Winged helix' DNA-binding domain"/>
    <property type="match status" value="1"/>
</dbReference>
<organism evidence="2 3">
    <name type="scientific">Sulfobacillus benefaciens</name>
    <dbReference type="NCBI Taxonomy" id="453960"/>
    <lineage>
        <taxon>Bacteria</taxon>
        <taxon>Bacillati</taxon>
        <taxon>Bacillota</taxon>
        <taxon>Clostridia</taxon>
        <taxon>Eubacteriales</taxon>
        <taxon>Clostridiales Family XVII. Incertae Sedis</taxon>
        <taxon>Sulfobacillus</taxon>
    </lineage>
</organism>
<reference evidence="2 3" key="1">
    <citation type="journal article" date="2014" name="BMC Genomics">
        <title>Comparison of environmental and isolate Sulfobacillus genomes reveals diverse carbon, sulfur, nitrogen, and hydrogen metabolisms.</title>
        <authorList>
            <person name="Justice N.B."/>
            <person name="Norman A."/>
            <person name="Brown C.T."/>
            <person name="Singh A."/>
            <person name="Thomas B.C."/>
            <person name="Banfield J.F."/>
        </authorList>
    </citation>
    <scope>NUCLEOTIDE SEQUENCE [LARGE SCALE GENOMIC DNA]</scope>
    <source>
        <strain evidence="2">AMDSBA1</strain>
    </source>
</reference>
<dbReference type="EMBL" id="PXYT01000105">
    <property type="protein sequence ID" value="PSR22737.1"/>
    <property type="molecule type" value="Genomic_DNA"/>
</dbReference>
<evidence type="ECO:0000313" key="2">
    <source>
        <dbReference type="EMBL" id="PSR22737.1"/>
    </source>
</evidence>
<feature type="domain" description="HTH marR-type" evidence="1">
    <location>
        <begin position="20"/>
        <end position="154"/>
    </location>
</feature>
<dbReference type="SMART" id="SM00347">
    <property type="entry name" value="HTH_MARR"/>
    <property type="match status" value="1"/>
</dbReference>
<dbReference type="PROSITE" id="PS50995">
    <property type="entry name" value="HTH_MARR_2"/>
    <property type="match status" value="1"/>
</dbReference>
<evidence type="ECO:0000259" key="1">
    <source>
        <dbReference type="PROSITE" id="PS50995"/>
    </source>
</evidence>
<dbReference type="InterPro" id="IPR000835">
    <property type="entry name" value="HTH_MarR-typ"/>
</dbReference>
<dbReference type="PRINTS" id="PR00598">
    <property type="entry name" value="HTHMARR"/>
</dbReference>
<dbReference type="InterPro" id="IPR036390">
    <property type="entry name" value="WH_DNA-bd_sf"/>
</dbReference>
<dbReference type="Proteomes" id="UP000242699">
    <property type="component" value="Unassembled WGS sequence"/>
</dbReference>
<dbReference type="GO" id="GO:0006950">
    <property type="term" value="P:response to stress"/>
    <property type="evidence" value="ECO:0007669"/>
    <property type="project" value="TreeGrafter"/>
</dbReference>
<dbReference type="InterPro" id="IPR036388">
    <property type="entry name" value="WH-like_DNA-bd_sf"/>
</dbReference>
<dbReference type="Pfam" id="PF01047">
    <property type="entry name" value="MarR"/>
    <property type="match status" value="1"/>
</dbReference>
<evidence type="ECO:0000313" key="3">
    <source>
        <dbReference type="Proteomes" id="UP000242699"/>
    </source>
</evidence>
<comment type="caution">
    <text evidence="2">The sequence shown here is derived from an EMBL/GenBank/DDBJ whole genome shotgun (WGS) entry which is preliminary data.</text>
</comment>
<protein>
    <recommendedName>
        <fullName evidence="1">HTH marR-type domain-containing protein</fullName>
    </recommendedName>
</protein>
<name>A0A2T2WKI6_9FIRM</name>
<dbReference type="AlphaFoldDB" id="A0A2T2WKI6"/>
<gene>
    <name evidence="2" type="ORF">C7B43_20595</name>
</gene>